<sequence length="352" mass="38992">MARTKTKAAKVTVSDTHHPSSSTPPAPTEIPPAANKSKTFNKGSQTIDWPTATPNDLIPEFYSNFLNIKTTTLEFDVFLRKKMYHISPDVVASALKIPRVAQPGYPYIGQLVPLRDTMMEVFYGKTIAWRTKKTNDTTEFTCEARLFNLVMSHNLLPVSHRNTFGLRQAQFLYALMTSVSIDLPSVICNSFITMHQSKDASLSLIYPCAITRILTHLNMNFPAAIPLVPRSVQPINRHSVTWIAAQMQKQKKRTREVDNDGENDVEDDGVGPSSVADVTVELKSIVSYLDRISSQLNAQQIVLGKLNTRMCRLEQWAMDSSSGAAWTPSASSTDGTEADDSEPDAAVEGDQL</sequence>
<evidence type="ECO:0000313" key="3">
    <source>
        <dbReference type="EMBL" id="SPD03558.1"/>
    </source>
</evidence>
<evidence type="ECO:0000256" key="1">
    <source>
        <dbReference type="SAM" id="MobiDB-lite"/>
    </source>
</evidence>
<dbReference type="InterPro" id="IPR046796">
    <property type="entry name" value="Transposase_32_dom"/>
</dbReference>
<feature type="region of interest" description="Disordered" evidence="1">
    <location>
        <begin position="1"/>
        <end position="46"/>
    </location>
</feature>
<name>A0A2N9GVM6_FAGSY</name>
<proteinExistence type="predicted"/>
<accession>A0A2N9GVM6</accession>
<evidence type="ECO:0000259" key="2">
    <source>
        <dbReference type="Pfam" id="PF20167"/>
    </source>
</evidence>
<feature type="compositionally biased region" description="Acidic residues" evidence="1">
    <location>
        <begin position="259"/>
        <end position="269"/>
    </location>
</feature>
<reference evidence="3" key="1">
    <citation type="submission" date="2018-02" db="EMBL/GenBank/DDBJ databases">
        <authorList>
            <person name="Cohen D.B."/>
            <person name="Kent A.D."/>
        </authorList>
    </citation>
    <scope>NUCLEOTIDE SEQUENCE</scope>
</reference>
<feature type="region of interest" description="Disordered" evidence="1">
    <location>
        <begin position="318"/>
        <end position="352"/>
    </location>
</feature>
<dbReference type="EMBL" id="OIVN01002430">
    <property type="protein sequence ID" value="SPD03558.1"/>
    <property type="molecule type" value="Genomic_DNA"/>
</dbReference>
<feature type="compositionally biased region" description="Polar residues" evidence="1">
    <location>
        <begin position="318"/>
        <end position="335"/>
    </location>
</feature>
<feature type="compositionally biased region" description="Polar residues" evidence="1">
    <location>
        <begin position="36"/>
        <end position="46"/>
    </location>
</feature>
<dbReference type="AlphaFoldDB" id="A0A2N9GVM6"/>
<feature type="compositionally biased region" description="Acidic residues" evidence="1">
    <location>
        <begin position="336"/>
        <end position="352"/>
    </location>
</feature>
<protein>
    <recommendedName>
        <fullName evidence="2">Putative plant transposon protein domain-containing protein</fullName>
    </recommendedName>
</protein>
<gene>
    <name evidence="3" type="ORF">FSB_LOCUS31440</name>
</gene>
<feature type="domain" description="Putative plant transposon protein" evidence="2">
    <location>
        <begin position="56"/>
        <end position="216"/>
    </location>
</feature>
<dbReference type="Pfam" id="PF20167">
    <property type="entry name" value="Transposase_32"/>
    <property type="match status" value="1"/>
</dbReference>
<organism evidence="3">
    <name type="scientific">Fagus sylvatica</name>
    <name type="common">Beechnut</name>
    <dbReference type="NCBI Taxonomy" id="28930"/>
    <lineage>
        <taxon>Eukaryota</taxon>
        <taxon>Viridiplantae</taxon>
        <taxon>Streptophyta</taxon>
        <taxon>Embryophyta</taxon>
        <taxon>Tracheophyta</taxon>
        <taxon>Spermatophyta</taxon>
        <taxon>Magnoliopsida</taxon>
        <taxon>eudicotyledons</taxon>
        <taxon>Gunneridae</taxon>
        <taxon>Pentapetalae</taxon>
        <taxon>rosids</taxon>
        <taxon>fabids</taxon>
        <taxon>Fagales</taxon>
        <taxon>Fagaceae</taxon>
        <taxon>Fagus</taxon>
    </lineage>
</organism>
<feature type="region of interest" description="Disordered" evidence="1">
    <location>
        <begin position="251"/>
        <end position="272"/>
    </location>
</feature>